<gene>
    <name evidence="1" type="ordered locus">EFER_2393</name>
</gene>
<name>B7LKP7_ESCF3</name>
<evidence type="ECO:0000313" key="2">
    <source>
        <dbReference type="Proteomes" id="UP000000745"/>
    </source>
</evidence>
<accession>B7LKP7</accession>
<dbReference type="KEGG" id="efe:EFER_2393"/>
<dbReference type="Pfam" id="PF23495">
    <property type="entry name" value="YbgU"/>
    <property type="match status" value="1"/>
</dbReference>
<evidence type="ECO:0000313" key="1">
    <source>
        <dbReference type="EMBL" id="CAQ89892.1"/>
    </source>
</evidence>
<dbReference type="Proteomes" id="UP000000745">
    <property type="component" value="Chromosome"/>
</dbReference>
<proteinExistence type="predicted"/>
<keyword evidence="2" id="KW-1185">Reference proteome</keyword>
<protein>
    <submittedName>
        <fullName evidence="1">Uncharacterized protein</fullName>
    </submittedName>
</protein>
<dbReference type="AlphaFoldDB" id="B7LKP7"/>
<dbReference type="InterPro" id="IPR057818">
    <property type="entry name" value="YbgU"/>
</dbReference>
<dbReference type="HOGENOM" id="CLU_214288_0_0_6"/>
<organism evidence="1 2">
    <name type="scientific">Escherichia fergusonii (strain ATCC 35469 / DSM 13698 / CCUG 18766 / IAM 14443 / JCM 21226 / LMG 7866 / NBRC 102419 / NCTC 12128 / CDC 0568-73)</name>
    <dbReference type="NCBI Taxonomy" id="585054"/>
    <lineage>
        <taxon>Bacteria</taxon>
        <taxon>Pseudomonadati</taxon>
        <taxon>Pseudomonadota</taxon>
        <taxon>Gammaproteobacteria</taxon>
        <taxon>Enterobacterales</taxon>
        <taxon>Enterobacteriaceae</taxon>
        <taxon>Escherichia</taxon>
    </lineage>
</organism>
<sequence>MDLTFIQQNCYKHHQKKHTMRKSYEVLITVEVSLCNGEKVLTDSFSKVISDSQVK</sequence>
<dbReference type="EMBL" id="CU928158">
    <property type="protein sequence ID" value="CAQ89892.1"/>
    <property type="molecule type" value="Genomic_DNA"/>
</dbReference>
<reference evidence="2" key="1">
    <citation type="journal article" date="2009" name="PLoS Genet.">
        <title>Organised genome dynamics in the Escherichia coli species results in highly diverse adaptive paths.</title>
        <authorList>
            <person name="Touchon M."/>
            <person name="Hoede C."/>
            <person name="Tenaillon O."/>
            <person name="Barbe V."/>
            <person name="Baeriswyl S."/>
            <person name="Bidet P."/>
            <person name="Bingen E."/>
            <person name="Bonacorsi S."/>
            <person name="Bouchier C."/>
            <person name="Bouvet O."/>
            <person name="Calteau A."/>
            <person name="Chiapello H."/>
            <person name="Clermont O."/>
            <person name="Cruveiller S."/>
            <person name="Danchin A."/>
            <person name="Diard M."/>
            <person name="Dossat C."/>
            <person name="Karoui M.E."/>
            <person name="Frapy E."/>
            <person name="Garry L."/>
            <person name="Ghigo J.M."/>
            <person name="Gilles A.M."/>
            <person name="Johnson J."/>
            <person name="Le Bouguenec C."/>
            <person name="Lescat M."/>
            <person name="Mangenot S."/>
            <person name="Martinez-Jehanne V."/>
            <person name="Matic I."/>
            <person name="Nassif X."/>
            <person name="Oztas S."/>
            <person name="Petit M.A."/>
            <person name="Pichon C."/>
            <person name="Rouy Z."/>
            <person name="Ruf C.S."/>
            <person name="Schneider D."/>
            <person name="Tourret J."/>
            <person name="Vacherie B."/>
            <person name="Vallenet D."/>
            <person name="Medigue C."/>
            <person name="Rocha E.P.C."/>
            <person name="Denamur E."/>
        </authorList>
    </citation>
    <scope>NUCLEOTIDE SEQUENCE [LARGE SCALE GENOMIC DNA]</scope>
    <source>
        <strain evidence="2">ATCC 35469 / DSM 13698 / BCRC 15582 / CCUG 18766 / IAM 14443 / JCM 21226 / LMG 7866 / NBRC 102419 / NCTC 12128 / CDC 0568-73</strain>
    </source>
</reference>